<dbReference type="GO" id="GO:0009103">
    <property type="term" value="P:lipopolysaccharide biosynthetic process"/>
    <property type="evidence" value="ECO:0007669"/>
    <property type="project" value="TreeGrafter"/>
</dbReference>
<comment type="caution">
    <text evidence="10">The sequence shown here is derived from an EMBL/GenBank/DDBJ whole genome shotgun (WGS) entry which is preliminary data.</text>
</comment>
<keyword evidence="5 8" id="KW-0812">Transmembrane</keyword>
<evidence type="ECO:0000259" key="9">
    <source>
        <dbReference type="Pfam" id="PF13231"/>
    </source>
</evidence>
<evidence type="ECO:0000256" key="4">
    <source>
        <dbReference type="ARBA" id="ARBA00022679"/>
    </source>
</evidence>
<feature type="transmembrane region" description="Helical" evidence="8">
    <location>
        <begin position="403"/>
        <end position="420"/>
    </location>
</feature>
<feature type="transmembrane region" description="Helical" evidence="8">
    <location>
        <begin position="273"/>
        <end position="295"/>
    </location>
</feature>
<keyword evidence="2" id="KW-1003">Cell membrane</keyword>
<gene>
    <name evidence="10" type="ORF">EC912_102663</name>
</gene>
<dbReference type="PANTHER" id="PTHR33908">
    <property type="entry name" value="MANNOSYLTRANSFERASE YKCB-RELATED"/>
    <property type="match status" value="1"/>
</dbReference>
<keyword evidence="7 8" id="KW-0472">Membrane</keyword>
<dbReference type="PANTHER" id="PTHR33908:SF3">
    <property type="entry name" value="UNDECAPRENYL PHOSPHATE-ALPHA-4-AMINO-4-DEOXY-L-ARABINOSE ARABINOSYL TRANSFERASE"/>
    <property type="match status" value="1"/>
</dbReference>
<dbReference type="AlphaFoldDB" id="A0A4R3YUZ8"/>
<evidence type="ECO:0000256" key="8">
    <source>
        <dbReference type="SAM" id="Phobius"/>
    </source>
</evidence>
<proteinExistence type="predicted"/>
<dbReference type="EMBL" id="SMCS01000002">
    <property type="protein sequence ID" value="TCV96312.1"/>
    <property type="molecule type" value="Genomic_DNA"/>
</dbReference>
<protein>
    <submittedName>
        <fullName evidence="10">4-amino-4-deoxy-L-arabinose transferase-like glycosyltransferase</fullName>
    </submittedName>
</protein>
<evidence type="ECO:0000256" key="2">
    <source>
        <dbReference type="ARBA" id="ARBA00022475"/>
    </source>
</evidence>
<keyword evidence="6 8" id="KW-1133">Transmembrane helix</keyword>
<feature type="transmembrane region" description="Helical" evidence="8">
    <location>
        <begin position="112"/>
        <end position="133"/>
    </location>
</feature>
<dbReference type="OrthoDB" id="9775035at2"/>
<dbReference type="GO" id="GO:0010041">
    <property type="term" value="P:response to iron(III) ion"/>
    <property type="evidence" value="ECO:0007669"/>
    <property type="project" value="TreeGrafter"/>
</dbReference>
<feature type="transmembrane region" description="Helical" evidence="8">
    <location>
        <begin position="307"/>
        <end position="326"/>
    </location>
</feature>
<evidence type="ECO:0000256" key="7">
    <source>
        <dbReference type="ARBA" id="ARBA00023136"/>
    </source>
</evidence>
<feature type="transmembrane region" description="Helical" evidence="8">
    <location>
        <begin position="88"/>
        <end position="106"/>
    </location>
</feature>
<accession>A0A4R3YUZ8</accession>
<feature type="transmembrane region" description="Helical" evidence="8">
    <location>
        <begin position="332"/>
        <end position="349"/>
    </location>
</feature>
<evidence type="ECO:0000313" key="10">
    <source>
        <dbReference type="EMBL" id="TCV96312.1"/>
    </source>
</evidence>
<dbReference type="GO" id="GO:0016763">
    <property type="term" value="F:pentosyltransferase activity"/>
    <property type="evidence" value="ECO:0007669"/>
    <property type="project" value="TreeGrafter"/>
</dbReference>
<dbReference type="RefSeq" id="WP_132142505.1">
    <property type="nucleotide sequence ID" value="NZ_SMCS01000002.1"/>
</dbReference>
<keyword evidence="4 10" id="KW-0808">Transferase</keyword>
<feature type="domain" description="Glycosyltransferase RgtA/B/C/D-like" evidence="9">
    <location>
        <begin position="67"/>
        <end position="199"/>
    </location>
</feature>
<comment type="subcellular location">
    <subcellularLocation>
        <location evidence="1">Cell membrane</location>
        <topology evidence="1">Multi-pass membrane protein</topology>
    </subcellularLocation>
</comment>
<sequence>MDAVHDDSQERRYFWFLMIAALVVIGAGIGLRDPWPSDEPRFTLVARQMFESGDWLFPRRGIELYADKPPMLMWLEAGFYTLLRSWRVAFLLPSLLASVGTIALVYDLGRRLWTRQAGLYAGAALLVTFQFAYQTKRAQIDPLVMFFITLGNYGLLRHFLRGPDWRAFWLGCFAAGLGVITKGVGILSLFLFIPYVVALVARFDGVTLVRGHVGHWLLGPVAFLLAIALWLVPMLLTAQAHSSDPAYAAYVNDILFQQTAKRYANSWDHGQSVFYFLPVIIGTWLPLSLTYFGTFPRWWAKLKARDARYLLPLGWIVLVLIFFSIPHGKRDVYVMPALPMLALVTAPLLDELLGKPWLRRLGLATLTVIGAALVAGGVLALTTHPKFAVNFIEQRGLEQGDTSIWWMAITIGVIQLALVATMRMKRAVTAVVAGMVSLWLVFSLWGYPALNASSSSVEVMQRTRELVPQDDQLAMAGWKEQNMLMYPGHATDFGFTVPWNEQFAAAAAWLQQDPDRRWVFIQDAVMGNCVDVAKATFVGTANRRGWYLIRAGSLVPGCKPGEDVNENGASGDS</sequence>
<dbReference type="GO" id="GO:0005886">
    <property type="term" value="C:plasma membrane"/>
    <property type="evidence" value="ECO:0007669"/>
    <property type="project" value="UniProtKB-SubCell"/>
</dbReference>
<evidence type="ECO:0000256" key="1">
    <source>
        <dbReference type="ARBA" id="ARBA00004651"/>
    </source>
</evidence>
<name>A0A4R3YUZ8_9GAMM</name>
<feature type="transmembrane region" description="Helical" evidence="8">
    <location>
        <begin position="213"/>
        <end position="236"/>
    </location>
</feature>
<evidence type="ECO:0000313" key="11">
    <source>
        <dbReference type="Proteomes" id="UP000295645"/>
    </source>
</evidence>
<dbReference type="InterPro" id="IPR038731">
    <property type="entry name" value="RgtA/B/C-like"/>
</dbReference>
<reference evidence="10 11" key="1">
    <citation type="submission" date="2019-03" db="EMBL/GenBank/DDBJ databases">
        <title>Above-ground endophytic microbial communities from plants in different locations in the United States.</title>
        <authorList>
            <person name="Frank C."/>
        </authorList>
    </citation>
    <scope>NUCLEOTIDE SEQUENCE [LARGE SCALE GENOMIC DNA]</scope>
    <source>
        <strain evidence="10 11">LP_13_YM</strain>
    </source>
</reference>
<evidence type="ECO:0000256" key="5">
    <source>
        <dbReference type="ARBA" id="ARBA00022692"/>
    </source>
</evidence>
<feature type="transmembrane region" description="Helical" evidence="8">
    <location>
        <begin position="168"/>
        <end position="201"/>
    </location>
</feature>
<keyword evidence="11" id="KW-1185">Reference proteome</keyword>
<dbReference type="Pfam" id="PF13231">
    <property type="entry name" value="PMT_2"/>
    <property type="match status" value="1"/>
</dbReference>
<dbReference type="Proteomes" id="UP000295645">
    <property type="component" value="Unassembled WGS sequence"/>
</dbReference>
<feature type="transmembrane region" description="Helical" evidence="8">
    <location>
        <begin position="427"/>
        <end position="447"/>
    </location>
</feature>
<dbReference type="InterPro" id="IPR050297">
    <property type="entry name" value="LipidA_mod_glycosyltrf_83"/>
</dbReference>
<keyword evidence="3" id="KW-0328">Glycosyltransferase</keyword>
<feature type="transmembrane region" description="Helical" evidence="8">
    <location>
        <begin position="12"/>
        <end position="31"/>
    </location>
</feature>
<organism evidence="10 11">
    <name type="scientific">Luteibacter rhizovicinus</name>
    <dbReference type="NCBI Taxonomy" id="242606"/>
    <lineage>
        <taxon>Bacteria</taxon>
        <taxon>Pseudomonadati</taxon>
        <taxon>Pseudomonadota</taxon>
        <taxon>Gammaproteobacteria</taxon>
        <taxon>Lysobacterales</taxon>
        <taxon>Rhodanobacteraceae</taxon>
        <taxon>Luteibacter</taxon>
    </lineage>
</organism>
<feature type="transmembrane region" description="Helical" evidence="8">
    <location>
        <begin position="361"/>
        <end position="383"/>
    </location>
</feature>
<evidence type="ECO:0000256" key="3">
    <source>
        <dbReference type="ARBA" id="ARBA00022676"/>
    </source>
</evidence>
<evidence type="ECO:0000256" key="6">
    <source>
        <dbReference type="ARBA" id="ARBA00022989"/>
    </source>
</evidence>